<dbReference type="EMBL" id="ML769391">
    <property type="protein sequence ID" value="KAE9408466.1"/>
    <property type="molecule type" value="Genomic_DNA"/>
</dbReference>
<gene>
    <name evidence="1" type="ORF">BT96DRAFT_783502</name>
</gene>
<organism evidence="1 2">
    <name type="scientific">Gymnopus androsaceus JB14</name>
    <dbReference type="NCBI Taxonomy" id="1447944"/>
    <lineage>
        <taxon>Eukaryota</taxon>
        <taxon>Fungi</taxon>
        <taxon>Dikarya</taxon>
        <taxon>Basidiomycota</taxon>
        <taxon>Agaricomycotina</taxon>
        <taxon>Agaricomycetes</taxon>
        <taxon>Agaricomycetidae</taxon>
        <taxon>Agaricales</taxon>
        <taxon>Marasmiineae</taxon>
        <taxon>Omphalotaceae</taxon>
        <taxon>Gymnopus</taxon>
    </lineage>
</organism>
<keyword evidence="2" id="KW-1185">Reference proteome</keyword>
<feature type="non-terminal residue" evidence="1">
    <location>
        <position position="153"/>
    </location>
</feature>
<name>A0A6A4ICX5_9AGAR</name>
<reference evidence="1" key="1">
    <citation type="journal article" date="2019" name="Environ. Microbiol.">
        <title>Fungal ecological strategies reflected in gene transcription - a case study of two litter decomposers.</title>
        <authorList>
            <person name="Barbi F."/>
            <person name="Kohler A."/>
            <person name="Barry K."/>
            <person name="Baskaran P."/>
            <person name="Daum C."/>
            <person name="Fauchery L."/>
            <person name="Ihrmark K."/>
            <person name="Kuo A."/>
            <person name="LaButti K."/>
            <person name="Lipzen A."/>
            <person name="Morin E."/>
            <person name="Grigoriev I.V."/>
            <person name="Henrissat B."/>
            <person name="Lindahl B."/>
            <person name="Martin F."/>
        </authorList>
    </citation>
    <scope>NUCLEOTIDE SEQUENCE</scope>
    <source>
        <strain evidence="1">JB14</strain>
    </source>
</reference>
<sequence>LDLEWANVVRLWFNLDAKGSFETKDGKLGTGNRPGAVQGWIARAWNAKWRPTKLDMAKFSEEFKKWWHGLQPEGREQEPDCFITLSKVEGVEWGLLKARGTNGIASIVAALAWWREGIIAMPHSKPREMQARDLQISRFEEALEEVVYIFRAM</sequence>
<dbReference type="OrthoDB" id="3250313at2759"/>
<accession>A0A6A4ICX5</accession>
<dbReference type="Proteomes" id="UP000799118">
    <property type="component" value="Unassembled WGS sequence"/>
</dbReference>
<protein>
    <submittedName>
        <fullName evidence="1">Uncharacterized protein</fullName>
    </submittedName>
</protein>
<dbReference type="AlphaFoldDB" id="A0A6A4ICX5"/>
<evidence type="ECO:0000313" key="1">
    <source>
        <dbReference type="EMBL" id="KAE9408466.1"/>
    </source>
</evidence>
<proteinExistence type="predicted"/>
<evidence type="ECO:0000313" key="2">
    <source>
        <dbReference type="Proteomes" id="UP000799118"/>
    </source>
</evidence>
<feature type="non-terminal residue" evidence="1">
    <location>
        <position position="1"/>
    </location>
</feature>